<dbReference type="AlphaFoldDB" id="A0A816KPL7"/>
<dbReference type="EMBL" id="HG994366">
    <property type="protein sequence ID" value="CAF1920970.1"/>
    <property type="molecule type" value="Genomic_DNA"/>
</dbReference>
<name>A0A816KPL7_BRANA</name>
<protein>
    <submittedName>
        <fullName evidence="1">(rape) hypothetical protein</fullName>
    </submittedName>
</protein>
<proteinExistence type="predicted"/>
<accession>A0A816KPL7</accession>
<gene>
    <name evidence="1" type="ORF">DARMORV10_C02P58950.1</name>
</gene>
<dbReference type="Proteomes" id="UP001295469">
    <property type="component" value="Chromosome C02"/>
</dbReference>
<evidence type="ECO:0000313" key="1">
    <source>
        <dbReference type="EMBL" id="CAF1920970.1"/>
    </source>
</evidence>
<sequence length="181" mass="20634">MASFNATHGLELIDQRSFAKPDRFKLHPFIFVLLRRGRRPRLVRTTLWTCFVFFVHLRHRLKTKPPRTSLSQASVSPPQIVASVSDHRTISVSSFSADFVMLGFKPRCRSRSHPPVSVSLRKRLRNNGDFLCIATQALKPLDILELVPIFPSIQIASRIVHILSDSIFQALKESSKWSSES</sequence>
<organism evidence="1">
    <name type="scientific">Brassica napus</name>
    <name type="common">Rape</name>
    <dbReference type="NCBI Taxonomy" id="3708"/>
    <lineage>
        <taxon>Eukaryota</taxon>
        <taxon>Viridiplantae</taxon>
        <taxon>Streptophyta</taxon>
        <taxon>Embryophyta</taxon>
        <taxon>Tracheophyta</taxon>
        <taxon>Spermatophyta</taxon>
        <taxon>Magnoliopsida</taxon>
        <taxon>eudicotyledons</taxon>
        <taxon>Gunneridae</taxon>
        <taxon>Pentapetalae</taxon>
        <taxon>rosids</taxon>
        <taxon>malvids</taxon>
        <taxon>Brassicales</taxon>
        <taxon>Brassicaceae</taxon>
        <taxon>Brassiceae</taxon>
        <taxon>Brassica</taxon>
    </lineage>
</organism>
<reference evidence="1" key="1">
    <citation type="submission" date="2021-01" db="EMBL/GenBank/DDBJ databases">
        <authorList>
            <consortium name="Genoscope - CEA"/>
            <person name="William W."/>
        </authorList>
    </citation>
    <scope>NUCLEOTIDE SEQUENCE</scope>
</reference>